<dbReference type="AlphaFoldDB" id="A0A2T3ZEL3"/>
<accession>A0A2T3ZEL3</accession>
<dbReference type="Proteomes" id="UP000240493">
    <property type="component" value="Unassembled WGS sequence"/>
</dbReference>
<keyword evidence="2" id="KW-1185">Reference proteome</keyword>
<protein>
    <submittedName>
        <fullName evidence="1">Uncharacterized protein</fullName>
    </submittedName>
</protein>
<reference evidence="1 2" key="1">
    <citation type="submission" date="2016-07" db="EMBL/GenBank/DDBJ databases">
        <title>Multiple horizontal gene transfer events from other fungi enriched the ability of initially mycotrophic Trichoderma (Ascomycota) to feed on dead plant biomass.</title>
        <authorList>
            <consortium name="DOE Joint Genome Institute"/>
            <person name="Aerts A."/>
            <person name="Atanasova L."/>
            <person name="Chenthamara K."/>
            <person name="Zhang J."/>
            <person name="Grujic M."/>
            <person name="Henrissat B."/>
            <person name="Kuo A."/>
            <person name="Salamov A."/>
            <person name="Lipzen A."/>
            <person name="Labutti K."/>
            <person name="Barry K."/>
            <person name="Miao Y."/>
            <person name="Rahimi M.J."/>
            <person name="Shen Q."/>
            <person name="Grigoriev I.V."/>
            <person name="Kubicek C.P."/>
            <person name="Druzhinina I.S."/>
        </authorList>
    </citation>
    <scope>NUCLEOTIDE SEQUENCE [LARGE SCALE GENOMIC DNA]</scope>
    <source>
        <strain evidence="1 2">CBS 433.97</strain>
    </source>
</reference>
<dbReference type="EMBL" id="KZ679259">
    <property type="protein sequence ID" value="PTB43234.1"/>
    <property type="molecule type" value="Genomic_DNA"/>
</dbReference>
<name>A0A2T3ZEL3_TRIA4</name>
<proteinExistence type="predicted"/>
<evidence type="ECO:0000313" key="1">
    <source>
        <dbReference type="EMBL" id="PTB43234.1"/>
    </source>
</evidence>
<evidence type="ECO:0000313" key="2">
    <source>
        <dbReference type="Proteomes" id="UP000240493"/>
    </source>
</evidence>
<sequence length="153" mass="16718">MGMLARIAWICNEAEAVWAASAFRMAFDAAHFLLSACPGRLRRWLIPATPLCSHHSMLLSSLLRLSHLCLCRYLLLLIFPRSLLTNSISPSIRFPMLKLPGPLNFKPQATGLGIGMGMPASVTRGHLLRVSPFCDISPLPRHPLPPASPVASV</sequence>
<organism evidence="1 2">
    <name type="scientific">Trichoderma asperellum (strain ATCC 204424 / CBS 433.97 / NBRC 101777)</name>
    <dbReference type="NCBI Taxonomy" id="1042311"/>
    <lineage>
        <taxon>Eukaryota</taxon>
        <taxon>Fungi</taxon>
        <taxon>Dikarya</taxon>
        <taxon>Ascomycota</taxon>
        <taxon>Pezizomycotina</taxon>
        <taxon>Sordariomycetes</taxon>
        <taxon>Hypocreomycetidae</taxon>
        <taxon>Hypocreales</taxon>
        <taxon>Hypocreaceae</taxon>
        <taxon>Trichoderma</taxon>
    </lineage>
</organism>
<gene>
    <name evidence="1" type="ORF">M441DRAFT_368306</name>
</gene>